<dbReference type="RefSeq" id="WP_235179777.1">
    <property type="nucleotide sequence ID" value="NZ_JAKFFV010000026.1"/>
</dbReference>
<dbReference type="EMBL" id="JAKFFV010000026">
    <property type="protein sequence ID" value="MCF2501678.1"/>
    <property type="molecule type" value="Genomic_DNA"/>
</dbReference>
<evidence type="ECO:0000313" key="2">
    <source>
        <dbReference type="Proteomes" id="UP001139411"/>
    </source>
</evidence>
<accession>A0A9X1QK33</accession>
<evidence type="ECO:0000313" key="1">
    <source>
        <dbReference type="EMBL" id="MCF2501678.1"/>
    </source>
</evidence>
<reference evidence="1" key="1">
    <citation type="submission" date="2022-01" db="EMBL/GenBank/DDBJ databases">
        <title>Novel species in genus Dyadobacter.</title>
        <authorList>
            <person name="Ma C."/>
        </authorList>
    </citation>
    <scope>NUCLEOTIDE SEQUENCE</scope>
    <source>
        <strain evidence="1">CY357</strain>
    </source>
</reference>
<organism evidence="1 2">
    <name type="scientific">Dyadobacter chenhuakuii</name>
    <dbReference type="NCBI Taxonomy" id="2909339"/>
    <lineage>
        <taxon>Bacteria</taxon>
        <taxon>Pseudomonadati</taxon>
        <taxon>Bacteroidota</taxon>
        <taxon>Cytophagia</taxon>
        <taxon>Cytophagales</taxon>
        <taxon>Spirosomataceae</taxon>
        <taxon>Dyadobacter</taxon>
    </lineage>
</organism>
<gene>
    <name evidence="1" type="ORF">L0661_25395</name>
</gene>
<dbReference type="Proteomes" id="UP001139411">
    <property type="component" value="Unassembled WGS sequence"/>
</dbReference>
<comment type="caution">
    <text evidence="1">The sequence shown here is derived from an EMBL/GenBank/DDBJ whole genome shotgun (WGS) entry which is preliminary data.</text>
</comment>
<name>A0A9X1QK33_9BACT</name>
<sequence length="171" mass="20189">MAHFERNYFGDCELRLDDVVFLENGMIVDCLDCPAYIQANESPYSDKMTCQRVAIGKNYERQVKLELIRQSIFTTIKESFSFFRLQLDHDLANRYIRHQVPEFDESPFFVPQGLYVVIGISKYLRGYVITCTTYKPNENRPKLTIRFHQSVLHETNIERLKVIKNPERLAE</sequence>
<dbReference type="AlphaFoldDB" id="A0A9X1QK33"/>
<protein>
    <submittedName>
        <fullName evidence="1">Uncharacterized protein</fullName>
    </submittedName>
</protein>
<proteinExistence type="predicted"/>